<dbReference type="PANTHER" id="PTHR44080">
    <property type="entry name" value="E3 UBIQUITIN-PROTEIN LIGASE COP1"/>
    <property type="match status" value="1"/>
</dbReference>
<name>A0AAU9J362_9CILI</name>
<dbReference type="InterPro" id="IPR042755">
    <property type="entry name" value="COP1"/>
</dbReference>
<evidence type="ECO:0000313" key="6">
    <source>
        <dbReference type="EMBL" id="CAG9316181.1"/>
    </source>
</evidence>
<dbReference type="Gene3D" id="3.30.40.10">
    <property type="entry name" value="Zinc/RING finger domain, C3HC4 (zinc finger)"/>
    <property type="match status" value="1"/>
</dbReference>
<dbReference type="GO" id="GO:0061630">
    <property type="term" value="F:ubiquitin protein ligase activity"/>
    <property type="evidence" value="ECO:0007669"/>
    <property type="project" value="InterPro"/>
</dbReference>
<keyword evidence="3" id="KW-0862">Zinc</keyword>
<keyword evidence="7" id="KW-1185">Reference proteome</keyword>
<sequence length="189" mass="21676">MLKNLGSFFCCKRSRGKSEVQPPTKKIKTLSECPICHESIVSASLTSCGHTFCEFCILNHLLYKSDCPVCRKEITKSSLYPCFQFDQATKANLDPEELENWYKREIELKNWKNLSKLKKAKPGMKVDVLNEAGEWCSGEVKMKIDYGDEYPMLVIHYEDKEDIDDEIISQSSDRLAPAGFYTKNAKKII</sequence>
<dbReference type="PANTHER" id="PTHR44080:SF1">
    <property type="entry name" value="E3 UBIQUITIN-PROTEIN LIGASE COP1"/>
    <property type="match status" value="1"/>
</dbReference>
<dbReference type="Proteomes" id="UP001162131">
    <property type="component" value="Unassembled WGS sequence"/>
</dbReference>
<keyword evidence="1" id="KW-0479">Metal-binding</keyword>
<evidence type="ECO:0000259" key="5">
    <source>
        <dbReference type="PROSITE" id="PS50089"/>
    </source>
</evidence>
<evidence type="ECO:0000256" key="2">
    <source>
        <dbReference type="ARBA" id="ARBA00022771"/>
    </source>
</evidence>
<keyword evidence="2 4" id="KW-0863">Zinc-finger</keyword>
<evidence type="ECO:0000256" key="1">
    <source>
        <dbReference type="ARBA" id="ARBA00022723"/>
    </source>
</evidence>
<dbReference type="Gene3D" id="2.30.30.140">
    <property type="match status" value="1"/>
</dbReference>
<dbReference type="AlphaFoldDB" id="A0AAU9J362"/>
<dbReference type="PROSITE" id="PS00518">
    <property type="entry name" value="ZF_RING_1"/>
    <property type="match status" value="1"/>
</dbReference>
<evidence type="ECO:0000256" key="3">
    <source>
        <dbReference type="ARBA" id="ARBA00022833"/>
    </source>
</evidence>
<dbReference type="InterPro" id="IPR001841">
    <property type="entry name" value="Znf_RING"/>
</dbReference>
<organism evidence="6 7">
    <name type="scientific">Blepharisma stoltei</name>
    <dbReference type="NCBI Taxonomy" id="1481888"/>
    <lineage>
        <taxon>Eukaryota</taxon>
        <taxon>Sar</taxon>
        <taxon>Alveolata</taxon>
        <taxon>Ciliophora</taxon>
        <taxon>Postciliodesmatophora</taxon>
        <taxon>Heterotrichea</taxon>
        <taxon>Heterotrichida</taxon>
        <taxon>Blepharismidae</taxon>
        <taxon>Blepharisma</taxon>
    </lineage>
</organism>
<dbReference type="InterPro" id="IPR013083">
    <property type="entry name" value="Znf_RING/FYVE/PHD"/>
</dbReference>
<comment type="caution">
    <text evidence="6">The sequence shown here is derived from an EMBL/GenBank/DDBJ whole genome shotgun (WGS) entry which is preliminary data.</text>
</comment>
<dbReference type="EMBL" id="CAJZBQ010000015">
    <property type="protein sequence ID" value="CAG9316181.1"/>
    <property type="molecule type" value="Genomic_DNA"/>
</dbReference>
<dbReference type="Pfam" id="PF13920">
    <property type="entry name" value="zf-C3HC4_3"/>
    <property type="match status" value="1"/>
</dbReference>
<dbReference type="SUPFAM" id="SSF54160">
    <property type="entry name" value="Chromo domain-like"/>
    <property type="match status" value="1"/>
</dbReference>
<evidence type="ECO:0000256" key="4">
    <source>
        <dbReference type="PROSITE-ProRule" id="PRU00175"/>
    </source>
</evidence>
<dbReference type="SUPFAM" id="SSF57850">
    <property type="entry name" value="RING/U-box"/>
    <property type="match status" value="1"/>
</dbReference>
<dbReference type="GO" id="GO:0008270">
    <property type="term" value="F:zinc ion binding"/>
    <property type="evidence" value="ECO:0007669"/>
    <property type="project" value="UniProtKB-KW"/>
</dbReference>
<dbReference type="SMART" id="SM00184">
    <property type="entry name" value="RING"/>
    <property type="match status" value="1"/>
</dbReference>
<accession>A0AAU9J362</accession>
<reference evidence="6" key="1">
    <citation type="submission" date="2021-09" db="EMBL/GenBank/DDBJ databases">
        <authorList>
            <consortium name="AG Swart"/>
            <person name="Singh M."/>
            <person name="Singh A."/>
            <person name="Seah K."/>
            <person name="Emmerich C."/>
        </authorList>
    </citation>
    <scope>NUCLEOTIDE SEQUENCE</scope>
    <source>
        <strain evidence="6">ATCC30299</strain>
    </source>
</reference>
<proteinExistence type="predicted"/>
<dbReference type="GO" id="GO:0043161">
    <property type="term" value="P:proteasome-mediated ubiquitin-dependent protein catabolic process"/>
    <property type="evidence" value="ECO:0007669"/>
    <property type="project" value="TreeGrafter"/>
</dbReference>
<dbReference type="InterPro" id="IPR016197">
    <property type="entry name" value="Chromo-like_dom_sf"/>
</dbReference>
<dbReference type="InterPro" id="IPR017907">
    <property type="entry name" value="Znf_RING_CS"/>
</dbReference>
<dbReference type="PROSITE" id="PS50089">
    <property type="entry name" value="ZF_RING_2"/>
    <property type="match status" value="1"/>
</dbReference>
<evidence type="ECO:0000313" key="7">
    <source>
        <dbReference type="Proteomes" id="UP001162131"/>
    </source>
</evidence>
<gene>
    <name evidence="6" type="ORF">BSTOLATCC_MIC15620</name>
</gene>
<protein>
    <recommendedName>
        <fullName evidence="5">RING-type domain-containing protein</fullName>
    </recommendedName>
</protein>
<feature type="domain" description="RING-type" evidence="5">
    <location>
        <begin position="33"/>
        <end position="71"/>
    </location>
</feature>